<dbReference type="Proteomes" id="UP000756346">
    <property type="component" value="Unassembled WGS sequence"/>
</dbReference>
<dbReference type="PANTHER" id="PTHR36182:SF2">
    <property type="entry name" value="LYTIC POLYSACCHARIDE MONOOXYGENASE"/>
    <property type="match status" value="1"/>
</dbReference>
<accession>A0A9P8YBZ6</accession>
<feature type="signal peptide" evidence="2">
    <location>
        <begin position="1"/>
        <end position="21"/>
    </location>
</feature>
<sequence length="460" mass="46490">MWSGVARVLAATLVVAGPCTAHLTMVSPKPFVPDNGPLARDPLNAGQFPCRPEGGDPANWFSRTRTAPNTMAIGEKQTLAFDGTAIHGGGSCKLALTKDLVPTASSSWQVILSIEGGCPAKDGVTPSSYEFTVPEGITPGDYVFAWTWMSKLAGQREYYMNCAPVTVTGGSGDAPSRRHSDSTTANGEQSEDSHASSNNSTAMARYDTLKQSYLRAASAFPELFVANLKDMNDCKTGDSADVEFPNPGPNVIRPNPNAKFAPITGDLTKCIPKVAAGGAGGQGEGGGVAPPPATLSNTGTGVSSSPSTSAAAGVSTPTTTTTSTSPYAPPPASSSASNSPTIGDSSACSSETHSAGNAPSSTGAGSGFTITTPTTMATTTQPSVAPVLPPAASSTNGSGTTTGGGDSSAVLLSGPCTTEGAYNCDGKSFQRCAAGTWSPAMPLAQGTVCKLGQSDTLWRR</sequence>
<reference evidence="3" key="1">
    <citation type="journal article" date="2021" name="Nat. Commun.">
        <title>Genetic determinants of endophytism in the Arabidopsis root mycobiome.</title>
        <authorList>
            <person name="Mesny F."/>
            <person name="Miyauchi S."/>
            <person name="Thiergart T."/>
            <person name="Pickel B."/>
            <person name="Atanasova L."/>
            <person name="Karlsson M."/>
            <person name="Huettel B."/>
            <person name="Barry K.W."/>
            <person name="Haridas S."/>
            <person name="Chen C."/>
            <person name="Bauer D."/>
            <person name="Andreopoulos W."/>
            <person name="Pangilinan J."/>
            <person name="LaButti K."/>
            <person name="Riley R."/>
            <person name="Lipzen A."/>
            <person name="Clum A."/>
            <person name="Drula E."/>
            <person name="Henrissat B."/>
            <person name="Kohler A."/>
            <person name="Grigoriev I.V."/>
            <person name="Martin F.M."/>
            <person name="Hacquard S."/>
        </authorList>
    </citation>
    <scope>NUCLEOTIDE SEQUENCE</scope>
    <source>
        <strain evidence="3">MPI-CAGE-CH-0230</strain>
    </source>
</reference>
<proteinExistence type="predicted"/>
<feature type="compositionally biased region" description="Gly residues" evidence="1">
    <location>
        <begin position="278"/>
        <end position="288"/>
    </location>
</feature>
<evidence type="ECO:0008006" key="5">
    <source>
        <dbReference type="Google" id="ProtNLM"/>
    </source>
</evidence>
<dbReference type="GeneID" id="70190448"/>
<feature type="region of interest" description="Disordered" evidence="1">
    <location>
        <begin position="169"/>
        <end position="201"/>
    </location>
</feature>
<organism evidence="3 4">
    <name type="scientific">Microdochium trichocladiopsis</name>
    <dbReference type="NCBI Taxonomy" id="1682393"/>
    <lineage>
        <taxon>Eukaryota</taxon>
        <taxon>Fungi</taxon>
        <taxon>Dikarya</taxon>
        <taxon>Ascomycota</taxon>
        <taxon>Pezizomycotina</taxon>
        <taxon>Sordariomycetes</taxon>
        <taxon>Xylariomycetidae</taxon>
        <taxon>Xylariales</taxon>
        <taxon>Microdochiaceae</taxon>
        <taxon>Microdochium</taxon>
    </lineage>
</organism>
<feature type="chain" id="PRO_5040290998" description="Carbohydrate-binding module family 19 domain-containing protein" evidence="2">
    <location>
        <begin position="22"/>
        <end position="460"/>
    </location>
</feature>
<feature type="region of interest" description="Disordered" evidence="1">
    <location>
        <begin position="278"/>
        <end position="406"/>
    </location>
</feature>
<name>A0A9P8YBZ6_9PEZI</name>
<feature type="compositionally biased region" description="Low complexity" evidence="1">
    <location>
        <begin position="369"/>
        <end position="399"/>
    </location>
</feature>
<dbReference type="AlphaFoldDB" id="A0A9P8YBZ6"/>
<dbReference type="OrthoDB" id="2342176at2759"/>
<dbReference type="EMBL" id="JAGTJQ010000003">
    <property type="protein sequence ID" value="KAH7035482.1"/>
    <property type="molecule type" value="Genomic_DNA"/>
</dbReference>
<dbReference type="PANTHER" id="PTHR36182">
    <property type="entry name" value="PROTEIN, PUTATIVE (AFU_ORTHOLOGUE AFUA_6G10930)-RELATED"/>
    <property type="match status" value="1"/>
</dbReference>
<evidence type="ECO:0000313" key="3">
    <source>
        <dbReference type="EMBL" id="KAH7035482.1"/>
    </source>
</evidence>
<feature type="compositionally biased region" description="Polar residues" evidence="1">
    <location>
        <begin position="342"/>
        <end position="363"/>
    </location>
</feature>
<evidence type="ECO:0000256" key="2">
    <source>
        <dbReference type="SAM" id="SignalP"/>
    </source>
</evidence>
<gene>
    <name evidence="3" type="ORF">B0I36DRAFT_382177</name>
</gene>
<protein>
    <recommendedName>
        <fullName evidence="5">Carbohydrate-binding module family 19 domain-containing protein</fullName>
    </recommendedName>
</protein>
<evidence type="ECO:0000256" key="1">
    <source>
        <dbReference type="SAM" id="MobiDB-lite"/>
    </source>
</evidence>
<comment type="caution">
    <text evidence="3">The sequence shown here is derived from an EMBL/GenBank/DDBJ whole genome shotgun (WGS) entry which is preliminary data.</text>
</comment>
<evidence type="ECO:0000313" key="4">
    <source>
        <dbReference type="Proteomes" id="UP000756346"/>
    </source>
</evidence>
<feature type="compositionally biased region" description="Low complexity" evidence="1">
    <location>
        <begin position="296"/>
        <end position="326"/>
    </location>
</feature>
<keyword evidence="2" id="KW-0732">Signal</keyword>
<dbReference type="Gene3D" id="2.70.50.70">
    <property type="match status" value="1"/>
</dbReference>
<keyword evidence="4" id="KW-1185">Reference proteome</keyword>
<dbReference type="RefSeq" id="XP_046015575.1">
    <property type="nucleotide sequence ID" value="XM_046160902.1"/>
</dbReference>